<dbReference type="EMBL" id="BJWL01000003">
    <property type="protein sequence ID" value="GFY84221.1"/>
    <property type="molecule type" value="Genomic_DNA"/>
</dbReference>
<feature type="region of interest" description="Disordered" evidence="3">
    <location>
        <begin position="1"/>
        <end position="26"/>
    </location>
</feature>
<comment type="caution">
    <text evidence="4">The sequence shown here is derived from an EMBL/GenBank/DDBJ whole genome shotgun (WGS) entry which is preliminary data.</text>
</comment>
<dbReference type="NCBIfam" id="TIGR00756">
    <property type="entry name" value="PPR"/>
    <property type="match status" value="4"/>
</dbReference>
<keyword evidence="1" id="KW-0677">Repeat</keyword>
<dbReference type="Pfam" id="PF01535">
    <property type="entry name" value="PPR"/>
    <property type="match status" value="3"/>
</dbReference>
<feature type="repeat" description="PPR" evidence="2">
    <location>
        <begin position="237"/>
        <end position="271"/>
    </location>
</feature>
<protein>
    <submittedName>
        <fullName evidence="4">Pentatricopeptide repeat (PPR) superfamily protein</fullName>
    </submittedName>
</protein>
<evidence type="ECO:0000313" key="5">
    <source>
        <dbReference type="Proteomes" id="UP000585474"/>
    </source>
</evidence>
<dbReference type="PROSITE" id="PS51375">
    <property type="entry name" value="PPR"/>
    <property type="match status" value="4"/>
</dbReference>
<sequence>MSSDIDFADAKPELDESVGCTENSHEGNSWGNFSGRWVFFDNVRDDAEKVLEILQQDGPGFDAKAALDDLQIRVSGLLNYRHTANTYHLILKIFADAEEFKAMWRLIDEMIEKGFPTTARTFNILICACGEAGLARKVVERFIKSKTFNFRPFKHSFNAILHCLLAVNQYKLIEWVYQQMLIECHSPDILTYNMLMCAKYRGQTACSTQSIEPHEGRNLEACKYFFEALIKHGCTPDVVCYTVMITGYIVAGELEKAQGLFDEMIIQGQLPNVFTYNSMICGFCMAGKFKKACLMLKEMEFSGCNPNYLVYSTLVSNLRNAGKLSEAHEVIRHMVEKGQYINLVSKFKGYRRC</sequence>
<dbReference type="PANTHER" id="PTHR45613">
    <property type="entry name" value="PENTATRICOPEPTIDE REPEAT-CONTAINING PROTEIN"/>
    <property type="match status" value="1"/>
</dbReference>
<name>A0A7J0ECM2_9ERIC</name>
<accession>A0A7J0ECM2</accession>
<evidence type="ECO:0000313" key="4">
    <source>
        <dbReference type="EMBL" id="GFY84221.1"/>
    </source>
</evidence>
<feature type="repeat" description="PPR" evidence="2">
    <location>
        <begin position="272"/>
        <end position="306"/>
    </location>
</feature>
<keyword evidence="5" id="KW-1185">Reference proteome</keyword>
<dbReference type="Proteomes" id="UP000585474">
    <property type="component" value="Unassembled WGS sequence"/>
</dbReference>
<evidence type="ECO:0000256" key="2">
    <source>
        <dbReference type="PROSITE-ProRule" id="PRU00708"/>
    </source>
</evidence>
<evidence type="ECO:0000256" key="3">
    <source>
        <dbReference type="SAM" id="MobiDB-lite"/>
    </source>
</evidence>
<feature type="repeat" description="PPR" evidence="2">
    <location>
        <begin position="83"/>
        <end position="117"/>
    </location>
</feature>
<proteinExistence type="predicted"/>
<dbReference type="Pfam" id="PF13041">
    <property type="entry name" value="PPR_2"/>
    <property type="match status" value="1"/>
</dbReference>
<evidence type="ECO:0000256" key="1">
    <source>
        <dbReference type="ARBA" id="ARBA00022737"/>
    </source>
</evidence>
<dbReference type="Pfam" id="PF13812">
    <property type="entry name" value="PPR_3"/>
    <property type="match status" value="1"/>
</dbReference>
<organism evidence="4 5">
    <name type="scientific">Actinidia rufa</name>
    <dbReference type="NCBI Taxonomy" id="165716"/>
    <lineage>
        <taxon>Eukaryota</taxon>
        <taxon>Viridiplantae</taxon>
        <taxon>Streptophyta</taxon>
        <taxon>Embryophyta</taxon>
        <taxon>Tracheophyta</taxon>
        <taxon>Spermatophyta</taxon>
        <taxon>Magnoliopsida</taxon>
        <taxon>eudicotyledons</taxon>
        <taxon>Gunneridae</taxon>
        <taxon>Pentapetalae</taxon>
        <taxon>asterids</taxon>
        <taxon>Ericales</taxon>
        <taxon>Actinidiaceae</taxon>
        <taxon>Actinidia</taxon>
    </lineage>
</organism>
<dbReference type="PANTHER" id="PTHR45613:SF9">
    <property type="entry name" value="MITOCHONDRIAL GROUP I INTRON SPLICING FACTOR CCM1"/>
    <property type="match status" value="1"/>
</dbReference>
<dbReference type="InterPro" id="IPR002885">
    <property type="entry name" value="PPR_rpt"/>
</dbReference>
<feature type="repeat" description="PPR" evidence="2">
    <location>
        <begin position="307"/>
        <end position="341"/>
    </location>
</feature>
<dbReference type="InterPro" id="IPR011990">
    <property type="entry name" value="TPR-like_helical_dom_sf"/>
</dbReference>
<dbReference type="AlphaFoldDB" id="A0A7J0ECM2"/>
<gene>
    <name evidence="4" type="ORF">Acr_03g0009950</name>
</gene>
<dbReference type="OrthoDB" id="185373at2759"/>
<dbReference type="Gene3D" id="1.25.40.10">
    <property type="entry name" value="Tetratricopeptide repeat domain"/>
    <property type="match status" value="2"/>
</dbReference>
<reference evidence="4 5" key="1">
    <citation type="submission" date="2019-07" db="EMBL/GenBank/DDBJ databases">
        <title>De Novo Assembly of kiwifruit Actinidia rufa.</title>
        <authorList>
            <person name="Sugita-Konishi S."/>
            <person name="Sato K."/>
            <person name="Mori E."/>
            <person name="Abe Y."/>
            <person name="Kisaki G."/>
            <person name="Hamano K."/>
            <person name="Suezawa K."/>
            <person name="Otani M."/>
            <person name="Fukuda T."/>
            <person name="Manabe T."/>
            <person name="Gomi K."/>
            <person name="Tabuchi M."/>
            <person name="Akimitsu K."/>
            <person name="Kataoka I."/>
        </authorList>
    </citation>
    <scope>NUCLEOTIDE SEQUENCE [LARGE SCALE GENOMIC DNA]</scope>
    <source>
        <strain evidence="5">cv. Fuchu</strain>
    </source>
</reference>